<proteinExistence type="predicted"/>
<name>A0A4U5JMB1_9GAMM</name>
<protein>
    <submittedName>
        <fullName evidence="1">DUF4393 domain-containing protein</fullName>
    </submittedName>
</protein>
<keyword evidence="2" id="KW-1185">Reference proteome</keyword>
<dbReference type="AlphaFoldDB" id="A0A4U5JMB1"/>
<comment type="caution">
    <text evidence="1">The sequence shown here is derived from an EMBL/GenBank/DDBJ whole genome shotgun (WGS) entry which is preliminary data.</text>
</comment>
<evidence type="ECO:0000313" key="2">
    <source>
        <dbReference type="Proteomes" id="UP000308707"/>
    </source>
</evidence>
<gene>
    <name evidence="1" type="ORF">FCE95_11300</name>
</gene>
<dbReference type="OrthoDB" id="8454306at2"/>
<reference evidence="1 2" key="1">
    <citation type="submission" date="2019-04" db="EMBL/GenBank/DDBJ databases">
        <title>Reference strain of H23.</title>
        <authorList>
            <person name="Luo X."/>
        </authorList>
    </citation>
    <scope>NUCLEOTIDE SEQUENCE [LARGE SCALE GENOMIC DNA]</scope>
    <source>
        <strain evidence="1 2">H23</strain>
    </source>
</reference>
<organism evidence="1 2">
    <name type="scientific">Luteimonas gilva</name>
    <dbReference type="NCBI Taxonomy" id="2572684"/>
    <lineage>
        <taxon>Bacteria</taxon>
        <taxon>Pseudomonadati</taxon>
        <taxon>Pseudomonadota</taxon>
        <taxon>Gammaproteobacteria</taxon>
        <taxon>Lysobacterales</taxon>
        <taxon>Lysobacteraceae</taxon>
        <taxon>Luteimonas</taxon>
    </lineage>
</organism>
<dbReference type="InterPro" id="IPR025506">
    <property type="entry name" value="Abi_alpha"/>
</dbReference>
<sequence>MAIEINIDGTKELSKALVEILSPATELLGTIGDKARIYRQLSLLRSLKRAKEIADTEGLALKEPALKFLVPLLEDCSLEDPDDSTLIDMWARLLVSESRTHKSEHHLFIRVLRELTGEEAKLLQYICSPEEHTHCEARPHFEDIETDWRDSYVYIKIRDVINSLGGMSVIEEMNLFDLIHKNFLSIAETEGAIVYFFDIGSGIPNQYPIDDVYSPPRSAIDDDFDQSSIAVLKDRRLGWLYQPSAFLC</sequence>
<dbReference type="EMBL" id="SZUA01000002">
    <property type="protein sequence ID" value="TKR30684.1"/>
    <property type="molecule type" value="Genomic_DNA"/>
</dbReference>
<dbReference type="Pfam" id="PF14337">
    <property type="entry name" value="Abi_alpha"/>
    <property type="match status" value="1"/>
</dbReference>
<dbReference type="Proteomes" id="UP000308707">
    <property type="component" value="Unassembled WGS sequence"/>
</dbReference>
<evidence type="ECO:0000313" key="1">
    <source>
        <dbReference type="EMBL" id="TKR30684.1"/>
    </source>
</evidence>
<accession>A0A4U5JMB1</accession>
<dbReference type="RefSeq" id="WP_137267115.1">
    <property type="nucleotide sequence ID" value="NZ_SZUA01000002.1"/>
</dbReference>